<organism evidence="1 2">
    <name type="scientific">Pseudothermotoga thermarum DSM 5069</name>
    <dbReference type="NCBI Taxonomy" id="688269"/>
    <lineage>
        <taxon>Bacteria</taxon>
        <taxon>Thermotogati</taxon>
        <taxon>Thermotogota</taxon>
        <taxon>Thermotogae</taxon>
        <taxon>Thermotogales</taxon>
        <taxon>Thermotogaceae</taxon>
        <taxon>Pseudothermotoga</taxon>
    </lineage>
</organism>
<dbReference type="EMBL" id="CP002351">
    <property type="protein sequence ID" value="AEH51258.1"/>
    <property type="molecule type" value="Genomic_DNA"/>
</dbReference>
<dbReference type="STRING" id="688269.Theth_1186"/>
<name>F7YTN6_9THEM</name>
<dbReference type="AlphaFoldDB" id="F7YTN6"/>
<keyword evidence="2" id="KW-1185">Reference proteome</keyword>
<protein>
    <submittedName>
        <fullName evidence="1">Uncharacterized protein</fullName>
    </submittedName>
</protein>
<reference evidence="1 2" key="1">
    <citation type="submission" date="2010-11" db="EMBL/GenBank/DDBJ databases">
        <title>The complete genome of Thermotoga thermarum DSM 5069.</title>
        <authorList>
            <consortium name="US DOE Joint Genome Institute (JGI-PGF)"/>
            <person name="Lucas S."/>
            <person name="Copeland A."/>
            <person name="Lapidus A."/>
            <person name="Bruce D."/>
            <person name="Goodwin L."/>
            <person name="Pitluck S."/>
            <person name="Kyrpides N."/>
            <person name="Mavromatis K."/>
            <person name="Ivanova N."/>
            <person name="Zeytun A."/>
            <person name="Brettin T."/>
            <person name="Detter J.C."/>
            <person name="Tapia R."/>
            <person name="Han C."/>
            <person name="Land M."/>
            <person name="Hauser L."/>
            <person name="Markowitz V."/>
            <person name="Cheng J.-F."/>
            <person name="Hugenholtz P."/>
            <person name="Woyke T."/>
            <person name="Wu D."/>
            <person name="Spring S."/>
            <person name="Schroeder M."/>
            <person name="Brambilla E."/>
            <person name="Klenk H.-P."/>
            <person name="Eisen J.A."/>
        </authorList>
    </citation>
    <scope>NUCLEOTIDE SEQUENCE [LARGE SCALE GENOMIC DNA]</scope>
    <source>
        <strain evidence="1 2">DSM 5069</strain>
    </source>
</reference>
<accession>F7YTN6</accession>
<dbReference type="RefSeq" id="WP_013932477.1">
    <property type="nucleotide sequence ID" value="NC_015707.1"/>
</dbReference>
<sequence length="212" mass="24004">MVKPIYALSDEEYQRLKDLSGMDNEGRLPMMLEPLDFESDVEAYFKIFGVLAQTQQEVLVIGTAIIKNKKKQKTIKMLTRALIKPGCIVYKTPIVINEVDSIMKTMSENTDLEVYSNEDNYLGLMKGGSSVVSDFLKALSKFSEVTEDALNVLHLSVQELESLANLLPTERGYTIEVQNLRDEAQEAFKKIYGLIVKATELYVRMSKSMVEE</sequence>
<evidence type="ECO:0000313" key="2">
    <source>
        <dbReference type="Proteomes" id="UP000006804"/>
    </source>
</evidence>
<dbReference type="KEGG" id="tta:Theth_1186"/>
<proteinExistence type="predicted"/>
<dbReference type="PATRIC" id="fig|688269.3.peg.1223"/>
<evidence type="ECO:0000313" key="1">
    <source>
        <dbReference type="EMBL" id="AEH51258.1"/>
    </source>
</evidence>
<dbReference type="Proteomes" id="UP000006804">
    <property type="component" value="Chromosome"/>
</dbReference>
<gene>
    <name evidence="1" type="ORF">Theth_1186</name>
</gene>
<dbReference type="HOGENOM" id="CLU_1298893_0_0_0"/>